<evidence type="ECO:0000259" key="3">
    <source>
        <dbReference type="Pfam" id="PF22936"/>
    </source>
</evidence>
<keyword evidence="5" id="KW-1185">Reference proteome</keyword>
<evidence type="ECO:0000256" key="2">
    <source>
        <dbReference type="SAM" id="Phobius"/>
    </source>
</evidence>
<dbReference type="OrthoDB" id="1746033at2759"/>
<evidence type="ECO:0000313" key="5">
    <source>
        <dbReference type="Proteomes" id="UP000634136"/>
    </source>
</evidence>
<keyword evidence="2" id="KW-1133">Transmembrane helix</keyword>
<dbReference type="PANTHER" id="PTHR48050:SF16">
    <property type="entry name" value="STEROL 3-BETA-GLUCOSYLTRANSFERASE UGT80B1"/>
    <property type="match status" value="1"/>
</dbReference>
<organism evidence="4 5">
    <name type="scientific">Senna tora</name>
    <dbReference type="NCBI Taxonomy" id="362788"/>
    <lineage>
        <taxon>Eukaryota</taxon>
        <taxon>Viridiplantae</taxon>
        <taxon>Streptophyta</taxon>
        <taxon>Embryophyta</taxon>
        <taxon>Tracheophyta</taxon>
        <taxon>Spermatophyta</taxon>
        <taxon>Magnoliopsida</taxon>
        <taxon>eudicotyledons</taxon>
        <taxon>Gunneridae</taxon>
        <taxon>Pentapetalae</taxon>
        <taxon>rosids</taxon>
        <taxon>fabids</taxon>
        <taxon>Fabales</taxon>
        <taxon>Fabaceae</taxon>
        <taxon>Caesalpinioideae</taxon>
        <taxon>Cassia clade</taxon>
        <taxon>Senna</taxon>
    </lineage>
</organism>
<feature type="transmembrane region" description="Helical" evidence="2">
    <location>
        <begin position="268"/>
        <end position="289"/>
    </location>
</feature>
<gene>
    <name evidence="4" type="ORF">G2W53_033778</name>
</gene>
<protein>
    <submittedName>
        <fullName evidence="4">Retrovirus-related Pol polyprotein from transposon TNT 1-94</fullName>
    </submittedName>
</protein>
<feature type="region of interest" description="Disordered" evidence="1">
    <location>
        <begin position="59"/>
        <end position="82"/>
    </location>
</feature>
<dbReference type="EMBL" id="JAAIUW010000010">
    <property type="protein sequence ID" value="KAF7812802.1"/>
    <property type="molecule type" value="Genomic_DNA"/>
</dbReference>
<dbReference type="AlphaFoldDB" id="A0A834T0R4"/>
<accession>A0A834T0R4</accession>
<dbReference type="InterPro" id="IPR050426">
    <property type="entry name" value="Glycosyltransferase_28"/>
</dbReference>
<dbReference type="Proteomes" id="UP000634136">
    <property type="component" value="Unassembled WGS sequence"/>
</dbReference>
<dbReference type="InterPro" id="IPR054722">
    <property type="entry name" value="PolX-like_BBD"/>
</dbReference>
<name>A0A834T0R4_9FABA</name>
<keyword evidence="2" id="KW-0812">Transmembrane</keyword>
<evidence type="ECO:0000313" key="4">
    <source>
        <dbReference type="EMBL" id="KAF7812802.1"/>
    </source>
</evidence>
<feature type="compositionally biased region" description="Low complexity" evidence="1">
    <location>
        <begin position="72"/>
        <end position="81"/>
    </location>
</feature>
<reference evidence="4" key="1">
    <citation type="submission" date="2020-09" db="EMBL/GenBank/DDBJ databases">
        <title>Genome-Enabled Discovery of Anthraquinone Biosynthesis in Senna tora.</title>
        <authorList>
            <person name="Kang S.-H."/>
            <person name="Pandey R.P."/>
            <person name="Lee C.-M."/>
            <person name="Sim J.-S."/>
            <person name="Jeong J.-T."/>
            <person name="Choi B.-S."/>
            <person name="Jung M."/>
            <person name="Ginzburg D."/>
            <person name="Zhao K."/>
            <person name="Won S.Y."/>
            <person name="Oh T.-J."/>
            <person name="Yu Y."/>
            <person name="Kim N.-H."/>
            <person name="Lee O.R."/>
            <person name="Lee T.-H."/>
            <person name="Bashyal P."/>
            <person name="Kim T.-S."/>
            <person name="Lee W.-H."/>
            <person name="Kawkins C."/>
            <person name="Kim C.-K."/>
            <person name="Kim J.S."/>
            <person name="Ahn B.O."/>
            <person name="Rhee S.Y."/>
            <person name="Sohng J.K."/>
        </authorList>
    </citation>
    <scope>NUCLEOTIDE SEQUENCE</scope>
    <source>
        <tissue evidence="4">Leaf</tissue>
    </source>
</reference>
<dbReference type="Gene3D" id="3.40.50.2000">
    <property type="entry name" value="Glycogen Phosphorylase B"/>
    <property type="match status" value="1"/>
</dbReference>
<feature type="domain" description="Retrovirus-related Pol polyprotein from transposon TNT 1-94-like beta-barrel" evidence="3">
    <location>
        <begin position="129"/>
        <end position="198"/>
    </location>
</feature>
<proteinExistence type="predicted"/>
<keyword evidence="2" id="KW-0472">Membrane</keyword>
<comment type="caution">
    <text evidence="4">The sequence shown here is derived from an EMBL/GenBank/DDBJ whole genome shotgun (WGS) entry which is preliminary data.</text>
</comment>
<dbReference type="PANTHER" id="PTHR48050">
    <property type="entry name" value="STEROL 3-BETA-GLUCOSYLTRANSFERASE"/>
    <property type="match status" value="1"/>
</dbReference>
<dbReference type="Pfam" id="PF22936">
    <property type="entry name" value="Pol_BBD"/>
    <property type="match status" value="1"/>
</dbReference>
<evidence type="ECO:0000256" key="1">
    <source>
        <dbReference type="SAM" id="MobiDB-lite"/>
    </source>
</evidence>
<sequence length="370" mass="40942">MLGSSVNSNSMEESALVAHGVSHNLGNGQKKGRAWCDHCHRPGHVKDKCWKLHGKPDSWKCSKEKTTSGLNSSSSSDSSSSTIFNKDKVALPQRILSEGSSNIVATGSSAEKGNFSNALHVTSNPSNYWIVDSGASNHMSEDSGVFSSWYPFTKNYKVRIADGSLSDVIGIGEVYLTVPITLKSVLFLPTLKCNLLSIDVDSGKVIGNARVHDGLYRDEMNRESTSNKQSFAAGLEKGSSKEDRDIMVLHFRPTNEFPHPLVRVPQSAGYWLSYVIVDLLIWWGIRGIINDFRKRKLKLAPIAYFSMYRGSLSHLPTGYMWSPHVVPKPSAKYEKSLFVYFRVGLYHQCFGESSIRMDDLLGSPCVAPLL</sequence>